<reference evidence="10 11" key="1">
    <citation type="journal article" date="2018" name="G3 (Bethesda)">
        <title>A High-Quality Reference Genome for the Invasive Mosquitofish Gambusia affinis Using a Chicago Library.</title>
        <authorList>
            <person name="Hoffberg S.L."/>
            <person name="Troendle N.J."/>
            <person name="Glenn T.C."/>
            <person name="Mahmud O."/>
            <person name="Louha S."/>
            <person name="Chalopin D."/>
            <person name="Bennetzen J.L."/>
            <person name="Mauricio R."/>
        </authorList>
    </citation>
    <scope>NUCLEOTIDE SEQUENCE [LARGE SCALE GENOMIC DNA]</scope>
    <source>
        <strain evidence="10">NE01/NJP1002.9</strain>
        <tissue evidence="10">Muscle</tissue>
    </source>
</reference>
<keyword evidence="3 8" id="KW-0472">Membrane</keyword>
<dbReference type="InterPro" id="IPR020846">
    <property type="entry name" value="MFS_dom"/>
</dbReference>
<protein>
    <recommendedName>
        <fullName evidence="5">Solute carrier family 22 member 6</fullName>
    </recommendedName>
    <alternativeName>
        <fullName evidence="7">Organic anion transporter 1</fullName>
    </alternativeName>
    <alternativeName>
        <fullName evidence="6">Renal organic anion transporter 1</fullName>
    </alternativeName>
</protein>
<dbReference type="PROSITE" id="PS00216">
    <property type="entry name" value="SUGAR_TRANSPORT_1"/>
    <property type="match status" value="2"/>
</dbReference>
<organism evidence="10 11">
    <name type="scientific">Gambusia affinis</name>
    <name type="common">Western mosquitofish</name>
    <name type="synonym">Heterandria affinis</name>
    <dbReference type="NCBI Taxonomy" id="33528"/>
    <lineage>
        <taxon>Eukaryota</taxon>
        <taxon>Metazoa</taxon>
        <taxon>Chordata</taxon>
        <taxon>Craniata</taxon>
        <taxon>Vertebrata</taxon>
        <taxon>Euteleostomi</taxon>
        <taxon>Actinopterygii</taxon>
        <taxon>Neopterygii</taxon>
        <taxon>Teleostei</taxon>
        <taxon>Neoteleostei</taxon>
        <taxon>Acanthomorphata</taxon>
        <taxon>Ovalentaria</taxon>
        <taxon>Atherinomorphae</taxon>
        <taxon>Cyprinodontiformes</taxon>
        <taxon>Poeciliidae</taxon>
        <taxon>Poeciliinae</taxon>
        <taxon>Gambusia</taxon>
    </lineage>
</organism>
<comment type="caution">
    <text evidence="10">The sequence shown here is derived from an EMBL/GenBank/DDBJ whole genome shotgun (WGS) entry which is preliminary data.</text>
</comment>
<feature type="transmembrane region" description="Helical" evidence="8">
    <location>
        <begin position="575"/>
        <end position="596"/>
    </location>
</feature>
<feature type="transmembrane region" description="Helical" evidence="8">
    <location>
        <begin position="916"/>
        <end position="938"/>
    </location>
</feature>
<evidence type="ECO:0000256" key="7">
    <source>
        <dbReference type="ARBA" id="ARBA00042362"/>
    </source>
</evidence>
<feature type="transmembrane region" description="Helical" evidence="8">
    <location>
        <begin position="377"/>
        <end position="399"/>
    </location>
</feature>
<feature type="transmembrane region" description="Helical" evidence="8">
    <location>
        <begin position="347"/>
        <end position="365"/>
    </location>
</feature>
<feature type="transmembrane region" description="Helical" evidence="8">
    <location>
        <begin position="727"/>
        <end position="745"/>
    </location>
</feature>
<dbReference type="GO" id="GO:0009925">
    <property type="term" value="C:basal plasma membrane"/>
    <property type="evidence" value="ECO:0007669"/>
    <property type="project" value="UniProtKB-SubCell"/>
</dbReference>
<evidence type="ECO:0000256" key="6">
    <source>
        <dbReference type="ARBA" id="ARBA00041768"/>
    </source>
</evidence>
<evidence type="ECO:0000256" key="4">
    <source>
        <dbReference type="ARBA" id="ARBA00034696"/>
    </source>
</evidence>
<feature type="domain" description="Major facilitator superfamily (MFS) profile" evidence="9">
    <location>
        <begin position="644"/>
        <end position="1058"/>
    </location>
</feature>
<evidence type="ECO:0000256" key="8">
    <source>
        <dbReference type="SAM" id="Phobius"/>
    </source>
</evidence>
<feature type="transmembrane region" description="Helical" evidence="8">
    <location>
        <begin position="272"/>
        <end position="290"/>
    </location>
</feature>
<dbReference type="STRING" id="33528.ENSGAFP00000008501"/>
<evidence type="ECO:0000256" key="5">
    <source>
        <dbReference type="ARBA" id="ARBA00039897"/>
    </source>
</evidence>
<dbReference type="SUPFAM" id="SSF103473">
    <property type="entry name" value="MFS general substrate transporter"/>
    <property type="match status" value="2"/>
</dbReference>
<dbReference type="InterPro" id="IPR011701">
    <property type="entry name" value="MFS"/>
</dbReference>
<dbReference type="FunFam" id="1.20.1250.20:FF:001025">
    <property type="entry name" value="Solute carrier family 22 (organic cation transporter), member 21"/>
    <property type="match status" value="1"/>
</dbReference>
<gene>
    <name evidence="10" type="ORF">CCH79_00002464</name>
</gene>
<dbReference type="EMBL" id="NHOQ01001678">
    <property type="protein sequence ID" value="PWA22705.1"/>
    <property type="molecule type" value="Genomic_DNA"/>
</dbReference>
<evidence type="ECO:0000259" key="9">
    <source>
        <dbReference type="PROSITE" id="PS50850"/>
    </source>
</evidence>
<proteinExistence type="predicted"/>
<dbReference type="PANTHER" id="PTHR24064">
    <property type="entry name" value="SOLUTE CARRIER FAMILY 22 MEMBER"/>
    <property type="match status" value="1"/>
</dbReference>
<evidence type="ECO:0000256" key="2">
    <source>
        <dbReference type="ARBA" id="ARBA00022989"/>
    </source>
</evidence>
<feature type="transmembrane region" description="Helical" evidence="8">
    <location>
        <begin position="785"/>
        <end position="808"/>
    </location>
</feature>
<keyword evidence="2 8" id="KW-1133">Transmembrane helix</keyword>
<dbReference type="InterPro" id="IPR005828">
    <property type="entry name" value="MFS_sugar_transport-like"/>
</dbReference>
<feature type="domain" description="Major facilitator superfamily (MFS) profile" evidence="9">
    <location>
        <begin position="101"/>
        <end position="519"/>
    </location>
</feature>
<dbReference type="Gene3D" id="1.20.1250.20">
    <property type="entry name" value="MFS general substrate transporter like domains"/>
    <property type="match status" value="2"/>
</dbReference>
<feature type="transmembrane region" description="Helical" evidence="8">
    <location>
        <begin position="494"/>
        <end position="514"/>
    </location>
</feature>
<dbReference type="PROSITE" id="PS50850">
    <property type="entry name" value="MFS"/>
    <property type="match status" value="2"/>
</dbReference>
<feature type="transmembrane region" description="Helical" evidence="8">
    <location>
        <begin position="970"/>
        <end position="993"/>
    </location>
</feature>
<feature type="transmembrane region" description="Helical" evidence="8">
    <location>
        <begin position="206"/>
        <end position="230"/>
    </location>
</feature>
<keyword evidence="1 8" id="KW-0812">Transmembrane</keyword>
<dbReference type="Pfam" id="PF00083">
    <property type="entry name" value="Sugar_tr"/>
    <property type="match status" value="1"/>
</dbReference>
<feature type="transmembrane region" description="Helical" evidence="8">
    <location>
        <begin position="406"/>
        <end position="425"/>
    </location>
</feature>
<evidence type="ECO:0000256" key="1">
    <source>
        <dbReference type="ARBA" id="ARBA00022692"/>
    </source>
</evidence>
<feature type="transmembrane region" description="Helical" evidence="8">
    <location>
        <begin position="466"/>
        <end position="488"/>
    </location>
</feature>
<evidence type="ECO:0000313" key="11">
    <source>
        <dbReference type="Proteomes" id="UP000250572"/>
    </source>
</evidence>
<feature type="transmembrane region" description="Helical" evidence="8">
    <location>
        <begin position="1033"/>
        <end position="1053"/>
    </location>
</feature>
<keyword evidence="11" id="KW-1185">Reference proteome</keyword>
<feature type="transmembrane region" description="Helical" evidence="8">
    <location>
        <begin position="886"/>
        <end position="904"/>
    </location>
</feature>
<evidence type="ECO:0000313" key="10">
    <source>
        <dbReference type="EMBL" id="PWA22705.1"/>
    </source>
</evidence>
<dbReference type="FunFam" id="1.20.1250.20:FF:000023">
    <property type="entry name" value="Solute carrier family 22 member 6"/>
    <property type="match status" value="1"/>
</dbReference>
<dbReference type="Proteomes" id="UP000250572">
    <property type="component" value="Unassembled WGS sequence"/>
</dbReference>
<sequence>MLPESNAANKVTDYEAATSFLGEWGPFQRRVFFLLSLSVVPNGLTAFSIVFLADTPDHRCALPAHLNLSAAWRNSSIPLEEDASRDGALVPSKCSRYKVEYLLNYSERGFLPGLDVNLSNVPRESCLDGWEFDHSVYTSTIVSEWNLVCDESWKSPLTSSIFFCGVFTGSFISGQLSDRFGRKIVMFATIGLQAVSRFIQVFSPSWMVFCALYFIVGMGQVSNYIVAFVLGMEVLGPRTRTVFSTAAVSLFFGVGYMLLPLFAFFITDWRMLLLALMLPSCLCMPLWWFIPESPRWLLSQGRTEEAEATLRNAAEMNHIEPPTNRVKTEERRPCNICDLLRSPNIRWISITLWVIWNTITIAYFALSLNTANLNGNAYFNCFLSALMEMPAYVLSWVMFRWCSRRMSVFSSLSSGGLFLLIIQLIPAHLPALSITFEMLGKFAVSTAFAVVYAYTAELYPTVLRNTAVGTCSMASRIGSIIAPFFIYLRTYSVSLPYILMGSLTAVTGLLSLLLPESFGMPLPDTISHMQQFPGCCQKTPNTEDEEKAVEESRITDYEAATSFLGEWGRFQQRTFFLLCLSFIPNGLTALSVVFLADTPDHCCALPAHLNLSAAWRNSSIPLEQDASRDGALVPSKCSRYKVEYLLNYSERGFLPGSDVNLSSVPRESCLDGWEFDHSVYTSTIVSEWNLVCDQSWKKPLTTSLFFFGILSGSFVSGQLSDRFGRKIVMFGTIGLQVVTTLILIFSSSWIMFVVLYFLLGVEQISNYLVTFVLGAEILGPQARTFFSTAGVCLFFAVGYTLLPLFAFFVRDWRMLQVGFMLAGCVCLPLFWYGRVEEAEVIIRNAAKMNRIESPPVIFTPLKNEGRTEKTRAHNICDLLRTPNIRWLSVTLWLVWNTLTIAYYALSLNTANLHGNPFLNCFLSAVMEIPAYALSWIMFRWFSRRLSHFSALFAGGFFIFIIQFIPEHLVALSITFEMLGKFAVSTAFAVVYAYTAELYPTVLRNTAVGACSTASRIGSIVAPYFIYLRTYSVSLPYIIVGSLTALTALLSLLLPETFGMPLPDTISQMQSFPGCCQKRPYVLARTKEEENAAEEKSLARQL</sequence>
<dbReference type="InterPro" id="IPR005829">
    <property type="entry name" value="Sugar_transporter_CS"/>
</dbReference>
<dbReference type="InterPro" id="IPR036259">
    <property type="entry name" value="MFS_trans_sf"/>
</dbReference>
<dbReference type="GO" id="GO:0022857">
    <property type="term" value="F:transmembrane transporter activity"/>
    <property type="evidence" value="ECO:0007669"/>
    <property type="project" value="InterPro"/>
</dbReference>
<dbReference type="Pfam" id="PF07690">
    <property type="entry name" value="MFS_1"/>
    <property type="match status" value="1"/>
</dbReference>
<feature type="transmembrane region" description="Helical" evidence="8">
    <location>
        <begin position="242"/>
        <end position="266"/>
    </location>
</feature>
<feature type="transmembrane region" description="Helical" evidence="8">
    <location>
        <begin position="31"/>
        <end position="53"/>
    </location>
</feature>
<dbReference type="AlphaFoldDB" id="A0A315VIF3"/>
<accession>A0A315VIF3</accession>
<feature type="transmembrane region" description="Helical" evidence="8">
    <location>
        <begin position="751"/>
        <end position="773"/>
    </location>
</feature>
<feature type="transmembrane region" description="Helical" evidence="8">
    <location>
        <begin position="431"/>
        <end position="454"/>
    </location>
</feature>
<feature type="transmembrane region" description="Helical" evidence="8">
    <location>
        <begin position="814"/>
        <end position="833"/>
    </location>
</feature>
<evidence type="ECO:0000256" key="3">
    <source>
        <dbReference type="ARBA" id="ARBA00023136"/>
    </source>
</evidence>
<name>A0A315VIF3_GAMAF</name>
<feature type="transmembrane region" description="Helical" evidence="8">
    <location>
        <begin position="945"/>
        <end position="964"/>
    </location>
</feature>
<comment type="subcellular location">
    <subcellularLocation>
        <location evidence="4">Basal cell membrane</location>
        <topology evidence="4">Multi-pass membrane protein</topology>
    </subcellularLocation>
</comment>